<name>A0AC35GET2_9BILA</name>
<sequence length="615" mass="71533">MENEYKNLSDLSASTANDVLTETFEQLREEVNGTLTLEIPATKVPSKTRSICCEKKDDNQKQEQRLYFTVTTNEDDCIYGEVDNEKENALKFKLKMLNLIIEQKHLEHEIHVYGEAREEDIEWRFLAQVRILTTINDHSLRVVDYDIFEFSNRTKPLILVNRDSRLSHIRIEIRFVHQFFEKLPDFTEENRSGDLLLQFNDGKPPLKVHSALMALYSPYMAKELAKFHTTEFLDSGKQAVLDMKECDRGDFVEVLYQIYSQARPLWADFRRVSRGAVAYQILPVVEQIIKHLVDFDMPIVPKMKEAIKLGIEDAIGELAYTAEQLNIWSYLIGTGFDPKMEFGDDIYHRLICPAILQAKKSAPFSRYRSPYKVPYSLENPSEMEKPFVVPLKVSGKTFFVNKGILQLYNDTELAIGNNGERYFRITVELSKYLESKDLKIQDVIEAMLNYMNPQNHRIRIEFVRPIIMIANEHKMFKLLKEMEQFLMDEPPTTSEVLLDHLEFAQKYDLKNLIGQTLLRIEVNFLNVAYGIIDTEVYKKHIKKDLQNKIMDRIVSGWGQSSWRLADCVPTKKLRRYIEADSGGPTSNHDAQLVTFNEINSSYAFGDPHYLPVKME</sequence>
<accession>A0AC35GET2</accession>
<organism evidence="1 2">
    <name type="scientific">Panagrolaimus sp. PS1159</name>
    <dbReference type="NCBI Taxonomy" id="55785"/>
    <lineage>
        <taxon>Eukaryota</taxon>
        <taxon>Metazoa</taxon>
        <taxon>Ecdysozoa</taxon>
        <taxon>Nematoda</taxon>
        <taxon>Chromadorea</taxon>
        <taxon>Rhabditida</taxon>
        <taxon>Tylenchina</taxon>
        <taxon>Panagrolaimomorpha</taxon>
        <taxon>Panagrolaimoidea</taxon>
        <taxon>Panagrolaimidae</taxon>
        <taxon>Panagrolaimus</taxon>
    </lineage>
</organism>
<dbReference type="WBParaSite" id="PS1159_v2.g4434.t1">
    <property type="protein sequence ID" value="PS1159_v2.g4434.t1"/>
    <property type="gene ID" value="PS1159_v2.g4434"/>
</dbReference>
<dbReference type="Proteomes" id="UP000887580">
    <property type="component" value="Unplaced"/>
</dbReference>
<protein>
    <submittedName>
        <fullName evidence="2">BTB domain-containing protein</fullName>
    </submittedName>
</protein>
<proteinExistence type="predicted"/>
<evidence type="ECO:0000313" key="2">
    <source>
        <dbReference type="WBParaSite" id="PS1159_v2.g4434.t1"/>
    </source>
</evidence>
<reference evidence="2" key="1">
    <citation type="submission" date="2022-11" db="UniProtKB">
        <authorList>
            <consortium name="WormBaseParasite"/>
        </authorList>
    </citation>
    <scope>IDENTIFICATION</scope>
</reference>
<evidence type="ECO:0000313" key="1">
    <source>
        <dbReference type="Proteomes" id="UP000887580"/>
    </source>
</evidence>